<keyword evidence="5 7" id="KW-1015">Disulfide bond</keyword>
<keyword evidence="2" id="KW-0677">Repeat</keyword>
<feature type="domain" description="Cadherin" evidence="10">
    <location>
        <begin position="1462"/>
        <end position="1565"/>
    </location>
</feature>
<dbReference type="PROSITE" id="PS00022">
    <property type="entry name" value="EGF_1"/>
    <property type="match status" value="2"/>
</dbReference>
<dbReference type="CDD" id="cd00054">
    <property type="entry name" value="EGF_CA"/>
    <property type="match status" value="2"/>
</dbReference>
<dbReference type="PROSITE" id="PS50025">
    <property type="entry name" value="LAM_G_DOMAIN"/>
    <property type="match status" value="2"/>
</dbReference>
<evidence type="ECO:0000256" key="3">
    <source>
        <dbReference type="ARBA" id="ARBA00022837"/>
    </source>
</evidence>
<dbReference type="PROSITE" id="PS01186">
    <property type="entry name" value="EGF_2"/>
    <property type="match status" value="2"/>
</dbReference>
<dbReference type="GO" id="GO:0005509">
    <property type="term" value="F:calcium ion binding"/>
    <property type="evidence" value="ECO:0007669"/>
    <property type="project" value="UniProtKB-UniRule"/>
</dbReference>
<keyword evidence="4" id="KW-0472">Membrane</keyword>
<dbReference type="Gene3D" id="2.10.25.10">
    <property type="entry name" value="Laminin"/>
    <property type="match status" value="2"/>
</dbReference>
<dbReference type="GO" id="GO:0007156">
    <property type="term" value="P:homophilic cell adhesion via plasma membrane adhesion molecules"/>
    <property type="evidence" value="ECO:0007669"/>
    <property type="project" value="InterPro"/>
</dbReference>
<dbReference type="GO" id="GO:0034332">
    <property type="term" value="P:adherens junction organization"/>
    <property type="evidence" value="ECO:0007669"/>
    <property type="project" value="TreeGrafter"/>
</dbReference>
<gene>
    <name evidence="11" type="ORF">HDID_LOCUS8456</name>
</gene>
<dbReference type="InterPro" id="IPR000742">
    <property type="entry name" value="EGF"/>
</dbReference>
<keyword evidence="3 6" id="KW-0106">Calcium</keyword>
<evidence type="ECO:0000256" key="6">
    <source>
        <dbReference type="PROSITE-ProRule" id="PRU00043"/>
    </source>
</evidence>
<evidence type="ECO:0000256" key="4">
    <source>
        <dbReference type="ARBA" id="ARBA00023136"/>
    </source>
</evidence>
<dbReference type="EMBL" id="UYSG01011081">
    <property type="protein sequence ID" value="VDL60774.1"/>
    <property type="molecule type" value="Genomic_DNA"/>
</dbReference>
<feature type="domain" description="Cadherin" evidence="10">
    <location>
        <begin position="1110"/>
        <end position="1209"/>
    </location>
</feature>
<reference evidence="11 12" key="2">
    <citation type="submission" date="2018-11" db="EMBL/GenBank/DDBJ databases">
        <authorList>
            <consortium name="Pathogen Informatics"/>
        </authorList>
    </citation>
    <scope>NUCLEOTIDE SEQUENCE [LARGE SCALE GENOMIC DNA]</scope>
</reference>
<dbReference type="SMART" id="SM00282">
    <property type="entry name" value="LamG"/>
    <property type="match status" value="2"/>
</dbReference>
<feature type="domain" description="EGF-like" evidence="9">
    <location>
        <begin position="2414"/>
        <end position="2452"/>
    </location>
</feature>
<dbReference type="InterPro" id="IPR015919">
    <property type="entry name" value="Cadherin-like_sf"/>
</dbReference>
<dbReference type="SMART" id="SM00181">
    <property type="entry name" value="EGF"/>
    <property type="match status" value="4"/>
</dbReference>
<dbReference type="Pfam" id="PF00008">
    <property type="entry name" value="EGF"/>
    <property type="match status" value="1"/>
</dbReference>
<dbReference type="STRING" id="6216.A0A0R3SSZ1"/>
<dbReference type="OrthoDB" id="6079678at2759"/>
<proteinExistence type="predicted"/>
<dbReference type="PANTHER" id="PTHR24027">
    <property type="entry name" value="CADHERIN-23"/>
    <property type="match status" value="1"/>
</dbReference>
<feature type="domain" description="Laminin G" evidence="8">
    <location>
        <begin position="1899"/>
        <end position="2118"/>
    </location>
</feature>
<evidence type="ECO:0000256" key="1">
    <source>
        <dbReference type="ARBA" id="ARBA00004370"/>
    </source>
</evidence>
<evidence type="ECO:0000259" key="8">
    <source>
        <dbReference type="PROSITE" id="PS50025"/>
    </source>
</evidence>
<feature type="domain" description="Cadherin" evidence="10">
    <location>
        <begin position="913"/>
        <end position="1010"/>
    </location>
</feature>
<evidence type="ECO:0000256" key="5">
    <source>
        <dbReference type="ARBA" id="ARBA00023157"/>
    </source>
</evidence>
<feature type="domain" description="EGF-like" evidence="9">
    <location>
        <begin position="1859"/>
        <end position="1898"/>
    </location>
</feature>
<evidence type="ECO:0000313" key="11">
    <source>
        <dbReference type="EMBL" id="VDL60774.1"/>
    </source>
</evidence>
<feature type="disulfide bond" evidence="7">
    <location>
        <begin position="2442"/>
        <end position="2451"/>
    </location>
</feature>
<dbReference type="InterPro" id="IPR001791">
    <property type="entry name" value="Laminin_G"/>
</dbReference>
<dbReference type="GO" id="GO:0008013">
    <property type="term" value="F:beta-catenin binding"/>
    <property type="evidence" value="ECO:0007669"/>
    <property type="project" value="TreeGrafter"/>
</dbReference>
<dbReference type="GO" id="GO:0044331">
    <property type="term" value="P:cell-cell adhesion mediated by cadherin"/>
    <property type="evidence" value="ECO:0007669"/>
    <property type="project" value="TreeGrafter"/>
</dbReference>
<feature type="domain" description="Cadherin" evidence="10">
    <location>
        <begin position="45"/>
        <end position="143"/>
    </location>
</feature>
<organism evidence="13">
    <name type="scientific">Hymenolepis diminuta</name>
    <name type="common">Rat tapeworm</name>
    <dbReference type="NCBI Taxonomy" id="6216"/>
    <lineage>
        <taxon>Eukaryota</taxon>
        <taxon>Metazoa</taxon>
        <taxon>Spiralia</taxon>
        <taxon>Lophotrochozoa</taxon>
        <taxon>Platyhelminthes</taxon>
        <taxon>Cestoda</taxon>
        <taxon>Eucestoda</taxon>
        <taxon>Cyclophyllidea</taxon>
        <taxon>Hymenolepididae</taxon>
        <taxon>Hymenolepis</taxon>
    </lineage>
</organism>
<dbReference type="GO" id="GO:0045296">
    <property type="term" value="F:cadherin binding"/>
    <property type="evidence" value="ECO:0007669"/>
    <property type="project" value="TreeGrafter"/>
</dbReference>
<dbReference type="InterPro" id="IPR002126">
    <property type="entry name" value="Cadherin-like_dom"/>
</dbReference>
<feature type="domain" description="Cadherin" evidence="10">
    <location>
        <begin position="376"/>
        <end position="469"/>
    </location>
</feature>
<dbReference type="SUPFAM" id="SSF49899">
    <property type="entry name" value="Concanavalin A-like lectins/glucanases"/>
    <property type="match status" value="2"/>
</dbReference>
<dbReference type="SMART" id="SM00112">
    <property type="entry name" value="CA"/>
    <property type="match status" value="10"/>
</dbReference>
<feature type="domain" description="Cadherin" evidence="10">
    <location>
        <begin position="844"/>
        <end position="912"/>
    </location>
</feature>
<dbReference type="Gene3D" id="2.60.120.200">
    <property type="match status" value="2"/>
</dbReference>
<dbReference type="CDD" id="cd00110">
    <property type="entry name" value="LamG"/>
    <property type="match status" value="2"/>
</dbReference>
<dbReference type="InterPro" id="IPR039808">
    <property type="entry name" value="Cadherin"/>
</dbReference>
<comment type="caution">
    <text evidence="7">Lacks conserved residue(s) required for the propagation of feature annotation.</text>
</comment>
<dbReference type="GO" id="GO:0005912">
    <property type="term" value="C:adherens junction"/>
    <property type="evidence" value="ECO:0007669"/>
    <property type="project" value="TreeGrafter"/>
</dbReference>
<dbReference type="CDD" id="cd11304">
    <property type="entry name" value="Cadherin_repeat"/>
    <property type="match status" value="11"/>
</dbReference>
<keyword evidence="7" id="KW-0245">EGF-like domain</keyword>
<evidence type="ECO:0000259" key="10">
    <source>
        <dbReference type="PROSITE" id="PS50268"/>
    </source>
</evidence>
<evidence type="ECO:0000256" key="2">
    <source>
        <dbReference type="ARBA" id="ARBA00022737"/>
    </source>
</evidence>
<dbReference type="SUPFAM" id="SSF57196">
    <property type="entry name" value="EGF/Laminin"/>
    <property type="match status" value="1"/>
</dbReference>
<dbReference type="GO" id="GO:0007043">
    <property type="term" value="P:cell-cell junction assembly"/>
    <property type="evidence" value="ECO:0007669"/>
    <property type="project" value="TreeGrafter"/>
</dbReference>
<dbReference type="GO" id="GO:0016342">
    <property type="term" value="C:catenin complex"/>
    <property type="evidence" value="ECO:0007669"/>
    <property type="project" value="TreeGrafter"/>
</dbReference>
<evidence type="ECO:0000259" key="9">
    <source>
        <dbReference type="PROSITE" id="PS50026"/>
    </source>
</evidence>
<feature type="domain" description="Cadherin" evidence="10">
    <location>
        <begin position="139"/>
        <end position="245"/>
    </location>
</feature>
<dbReference type="GO" id="GO:0000902">
    <property type="term" value="P:cell morphogenesis"/>
    <property type="evidence" value="ECO:0007669"/>
    <property type="project" value="TreeGrafter"/>
</dbReference>
<feature type="disulfide bond" evidence="7">
    <location>
        <begin position="1869"/>
        <end position="1886"/>
    </location>
</feature>
<dbReference type="PROSITE" id="PS50026">
    <property type="entry name" value="EGF_3"/>
    <property type="match status" value="2"/>
</dbReference>
<dbReference type="Proteomes" id="UP000274504">
    <property type="component" value="Unassembled WGS sequence"/>
</dbReference>
<dbReference type="Pfam" id="PF02210">
    <property type="entry name" value="Laminin_G_2"/>
    <property type="match status" value="1"/>
</dbReference>
<dbReference type="InterPro" id="IPR013320">
    <property type="entry name" value="ConA-like_dom_sf"/>
</dbReference>
<accession>A0A0R3SSZ1</accession>
<dbReference type="SUPFAM" id="SSF49313">
    <property type="entry name" value="Cadherin-like"/>
    <property type="match status" value="10"/>
</dbReference>
<sequence>TSVVKDVCVNVKVIDVNDERPVFIPFWTDYPESIAKAVLNGESKTPPGTRVFQAQATDADANAILEFRWSPGLESSVTKRFFISPTSGVITTVGDDPFPTNHVYRLSIRVVDLNAAVPETSFADMLLLVYTAFQPVQFPLPIFQVNISEELAPETLVGYIPARSLNGLNQQVTFNVLRRPDPAKEPVRIDNDGDGKIIVKNYYDYETILDHSWSYLIEGHVAKAYSATALMVVNIVDLDDNPPYFELAEYQTELILETVLIGTVVLEVTPGDRDTDQANRVYKFELKGTDATNFRVAATSAGSAQIITAAYLNFDMLPIGRPFYEFELVASDKTSSAGTVIRVMIQNANVNSPVILPLGSFRIYRQHNHSFHPFAQVAATDRDGGTVNFFFVDIVTMRPVAEVGPFKIEGQTGKILLSREPDLGNYTLPVRATDLGSCPGCPAQGITLESETMSINVEVVDLNLAAPTFTECPISMTLQELAPAGTDVGKVTATDSDDPDLAAIHLRYELIGNTVFAKPSLYLTIDSTTGSITNTKALLRNADQFGGVLPDQLFFTVAVYDWGVPQLRSLCNFRLEIEDINNYPPQFDPESYTAFVQRNHDFSQYPSSSILHIVAVDLDQQGTQNAEVIYEFNPPDPILFSIDKATGEIKVTGTLETYTFGVTARNPVPLTGTTRTWQVATVTIVTNSEPSLLPPVLKFELAAEKFMENSSNMALIRVSATPWPGASYEYSITHVPGAFEQTGWVNSPPPFTTEIIYSTDNRPTLTLYSGSNFLYQRLNKYTVRIRTCQQPTHPVWGDICSDSVKTFQLEDVNDMVPQFIDQSSLSEVELPENVPAGMIVLKLFAVDMDPTSAFSQTSTAPLDYEMKKNYVLKVKAEDSSPSSFVANQGRPNSGELPLTIHLLDQNDKCPRISSTSIKFNVKETADVGEEIGQIMAEDEDVTSILVYTLTGTEYEFAINSVTGMIIVARPLGLATKQNQYYTVSVNDGICEASAMVTINILPSNDRLPLFSDNHYDYSVTELSTSVLDPSPSATDPNTPKRLTFSLGGYRTSFFSINPETGELKIVEGMPRDLPEGQPKGLSYAQVQVNLIDINNKYPRWPFPNDMVACPENSPVGVECGVLSAPDADFEENAVSTYQLVTSNINFDITRVGSLIPFTTFDFETTTERMHYIPIVATNEKLPAGGGQAYSVSGTLTVVITDANDWAPTIVGGPDFSITVPETASVGVDIFEIYIQDVDIMDFGKHSCVLSPPNAYFAVVYNPNIDACGIRPLQKFNVDDQPPIPPGPQNLTIIIFDSNHINRVISTVLIEVTEANDNPPIVHVQPSTGPGEVFDQTMGVLSLVSLQAQVIDAANEGFWFHIDSKSSANGMFGIETITQNTARLQLISRLERDILLELLKNPDTSPVPSPILPSNQDGKVRWPIILCVNDKLEPPLTSTTTLTLTVITKGPVIPADELTGYHVLDNSTAGTPILPQFIQARDFDYPSRLTDITYDISSYSAQALRLFEIIDSTDGKFSLALRTTISREVEGASCFTIPIIASIPSLTRTATSTLTVTVTTDNPPAPANGQGNLEVFIPSDTWQWPYTNALPDLPIAEMPVTEVYSCDRVNRVFKFIPQNENDLMFKVTEVGVLYLLTASPPGDFFVEAAVSTRYNPTLPNATSSLNLRINWIPGSGFTNGIIIRIQKATWEWFVERSDSSESTPRERFISAVAEHLGINRDTIVVFPVEQIGEDFNVFVGIHSSPYEVPGRIIDSIYNNADDYTTVLRTNTTNTQVGLAAVVGGLSGAVVLQCGSEEAAISVCNSRGCRTRLTTITTPTATEPYAGLTKISPEISTSGSILRILADCWCNGDDPVPPTKQPIDCSSPDACLNGGFCSILPGTQTAYCECPAGFSGRRCEQTQIYFTNSGYAWAPSIGSCAQFHIQFQLKISVLNDRPGLIMYAGPISQLSTNVVYPDFIGLQLESGGRRLTLAYSLGRNGIMSATYTVNFRMDDDVWHEIDIVLMQKLTSTEVTLMIDACGKSDGIVQANGLEYPPSLVDCLFTLSHNLGVDRALNVDQWPLQLGGRKVPSISSLYPTVLTTNSLPAGSAFRHVLVNGELWNLAQWGPSENAVPAPPACLNKKGQDICAPNGVCWVANDRAVCKCRQGYQEEMGRCVQSRYSVELGPSPSYLELTTKSQWIDQVQTDVIFDFRTRNSNGTLVYLGGPEPNYYINSSMDIRLFNTRLEVTMNLGDFNTLLVSPARSQLNDGAWHHVRVFRSLSSLLVEIDDGAGPGLAAFLPLDATLNYLKMSIGKKILIGARRDFLPDTPSLSDGEVRPAGSSIGDTCFRDLRIDDNWYPLTAAEISAAGKKSQVVSINSYGTNLDACSDLTACPTNAICPGDLRCVPTWKPPAGYMCLCQSGCVEGPESRCHCLAICSRFPCQNGGTCQPSIIDSRGFVCHCPETHFGLYCEEEVMKANLTVGAFLQ</sequence>
<protein>
    <submittedName>
        <fullName evidence="13">Cadherin domain-containing protein</fullName>
    </submittedName>
</protein>
<evidence type="ECO:0000256" key="7">
    <source>
        <dbReference type="PROSITE-ProRule" id="PRU00076"/>
    </source>
</evidence>
<dbReference type="PANTHER" id="PTHR24027:SF438">
    <property type="entry name" value="CADHERIN 23"/>
    <property type="match status" value="1"/>
</dbReference>
<feature type="domain" description="Cadherin" evidence="10">
    <location>
        <begin position="588"/>
        <end position="697"/>
    </location>
</feature>
<evidence type="ECO:0000313" key="12">
    <source>
        <dbReference type="Proteomes" id="UP000274504"/>
    </source>
</evidence>
<dbReference type="GO" id="GO:0016477">
    <property type="term" value="P:cell migration"/>
    <property type="evidence" value="ECO:0007669"/>
    <property type="project" value="TreeGrafter"/>
</dbReference>
<comment type="subcellular location">
    <subcellularLocation>
        <location evidence="1">Membrane</location>
    </subcellularLocation>
</comment>
<dbReference type="WBParaSite" id="HDID_0000845801-mRNA-1">
    <property type="protein sequence ID" value="HDID_0000845801-mRNA-1"/>
    <property type="gene ID" value="HDID_0000845801"/>
</dbReference>
<feature type="domain" description="Cadherin" evidence="10">
    <location>
        <begin position="470"/>
        <end position="587"/>
    </location>
</feature>
<dbReference type="PROSITE" id="PS50268">
    <property type="entry name" value="CADHERIN_2"/>
    <property type="match status" value="10"/>
</dbReference>
<dbReference type="GO" id="GO:0016339">
    <property type="term" value="P:calcium-dependent cell-cell adhesion via plasma membrane cell adhesion molecules"/>
    <property type="evidence" value="ECO:0007669"/>
    <property type="project" value="TreeGrafter"/>
</dbReference>
<reference evidence="13" key="1">
    <citation type="submission" date="2016-04" db="UniProtKB">
        <authorList>
            <consortium name="WormBaseParasite"/>
        </authorList>
    </citation>
    <scope>IDENTIFICATION</scope>
</reference>
<evidence type="ECO:0000313" key="13">
    <source>
        <dbReference type="WBParaSite" id="HDID_0000845801-mRNA-1"/>
    </source>
</evidence>
<dbReference type="Gene3D" id="2.60.40.60">
    <property type="entry name" value="Cadherins"/>
    <property type="match status" value="11"/>
</dbReference>
<feature type="domain" description="Cadherin" evidence="10">
    <location>
        <begin position="255"/>
        <end position="355"/>
    </location>
</feature>
<dbReference type="PRINTS" id="PR00205">
    <property type="entry name" value="CADHERIN"/>
</dbReference>
<feature type="disulfide bond" evidence="7">
    <location>
        <begin position="1888"/>
        <end position="1897"/>
    </location>
</feature>
<feature type="domain" description="Laminin G" evidence="8">
    <location>
        <begin position="2160"/>
        <end position="2367"/>
    </location>
</feature>
<name>A0A0R3SSZ1_HYMDI</name>